<dbReference type="AlphaFoldDB" id="A0A9P1E5J6"/>
<evidence type="ECO:0000256" key="6">
    <source>
        <dbReference type="ARBA" id="ARBA00024199"/>
    </source>
</evidence>
<feature type="region of interest" description="Disordered" evidence="7">
    <location>
        <begin position="57"/>
        <end position="79"/>
    </location>
</feature>
<accession>A0A9P1E5J6</accession>
<dbReference type="PANTHER" id="PTHR33347">
    <property type="entry name" value="OSJNBA0091C07.3 PROTEIN"/>
    <property type="match status" value="1"/>
</dbReference>
<name>A0A9P1E5J6_CUSEU</name>
<keyword evidence="5" id="KW-0539">Nucleus</keyword>
<gene>
    <name evidence="8" type="ORF">CEURO_LOCUS8042</name>
</gene>
<evidence type="ECO:0000256" key="2">
    <source>
        <dbReference type="ARBA" id="ARBA00022490"/>
    </source>
</evidence>
<reference evidence="8" key="1">
    <citation type="submission" date="2022-07" db="EMBL/GenBank/DDBJ databases">
        <authorList>
            <person name="Macas J."/>
            <person name="Novak P."/>
            <person name="Neumann P."/>
        </authorList>
    </citation>
    <scope>NUCLEOTIDE SEQUENCE</scope>
</reference>
<dbReference type="EMBL" id="CAMAPE010000015">
    <property type="protein sequence ID" value="CAH9081878.1"/>
    <property type="molecule type" value="Genomic_DNA"/>
</dbReference>
<evidence type="ECO:0000313" key="9">
    <source>
        <dbReference type="Proteomes" id="UP001152484"/>
    </source>
</evidence>
<evidence type="ECO:0000256" key="3">
    <source>
        <dbReference type="ARBA" id="ARBA00022712"/>
    </source>
</evidence>
<keyword evidence="4" id="KW-0932">Cytokinin signaling pathway</keyword>
<dbReference type="GO" id="GO:0009691">
    <property type="term" value="P:cytokinin biosynthetic process"/>
    <property type="evidence" value="ECO:0007669"/>
    <property type="project" value="UniProtKB-KW"/>
</dbReference>
<evidence type="ECO:0000256" key="7">
    <source>
        <dbReference type="SAM" id="MobiDB-lite"/>
    </source>
</evidence>
<sequence length="231" mass="25658">MDYGSSGGDSECSSGCESGWTLYFENSYIPSHHSCDNDNSHSQGHEFVARKSGFCQENAGDGEEEEEEDLSMVSDASSGPPHFVEENNCEQYSYNHGCSYYHHALPLHPSPALPNKTHVKSLRSNENMRRKNIIEKQASALDDTASSPIFNFSNNNFAMDCQASVDNGVLDFSQGYSTNYPNNVLLQGGSVYQEQYGFYLPSLLPGNQLSICFGIYYCRILDLSIMLIGIY</sequence>
<dbReference type="GO" id="GO:0009736">
    <property type="term" value="P:cytokinin-activated signaling pathway"/>
    <property type="evidence" value="ECO:0007669"/>
    <property type="project" value="UniProtKB-KW"/>
</dbReference>
<keyword evidence="2" id="KW-0963">Cytoplasm</keyword>
<dbReference type="OrthoDB" id="759087at2759"/>
<evidence type="ECO:0000256" key="1">
    <source>
        <dbReference type="ARBA" id="ARBA00004496"/>
    </source>
</evidence>
<dbReference type="GO" id="GO:0005737">
    <property type="term" value="C:cytoplasm"/>
    <property type="evidence" value="ECO:0007669"/>
    <property type="project" value="UniProtKB-SubCell"/>
</dbReference>
<dbReference type="Proteomes" id="UP001152484">
    <property type="component" value="Unassembled WGS sequence"/>
</dbReference>
<keyword evidence="9" id="KW-1185">Reference proteome</keyword>
<comment type="subcellular location">
    <subcellularLocation>
        <location evidence="1">Cytoplasm</location>
    </subcellularLocation>
</comment>
<proteinExistence type="inferred from homology"/>
<dbReference type="PANTHER" id="PTHR33347:SF1">
    <property type="entry name" value="PROTEIN SOB FIVE-LIKE 5"/>
    <property type="match status" value="1"/>
</dbReference>
<comment type="similarity">
    <text evidence="6">Belongs to the SOFL plant protein family.</text>
</comment>
<evidence type="ECO:0000256" key="4">
    <source>
        <dbReference type="ARBA" id="ARBA00022864"/>
    </source>
</evidence>
<keyword evidence="3" id="KW-0203">Cytokinin biosynthesis</keyword>
<organism evidence="8 9">
    <name type="scientific">Cuscuta europaea</name>
    <name type="common">European dodder</name>
    <dbReference type="NCBI Taxonomy" id="41803"/>
    <lineage>
        <taxon>Eukaryota</taxon>
        <taxon>Viridiplantae</taxon>
        <taxon>Streptophyta</taxon>
        <taxon>Embryophyta</taxon>
        <taxon>Tracheophyta</taxon>
        <taxon>Spermatophyta</taxon>
        <taxon>Magnoliopsida</taxon>
        <taxon>eudicotyledons</taxon>
        <taxon>Gunneridae</taxon>
        <taxon>Pentapetalae</taxon>
        <taxon>asterids</taxon>
        <taxon>lamiids</taxon>
        <taxon>Solanales</taxon>
        <taxon>Convolvulaceae</taxon>
        <taxon>Cuscuteae</taxon>
        <taxon>Cuscuta</taxon>
        <taxon>Cuscuta subgen. Cuscuta</taxon>
    </lineage>
</organism>
<evidence type="ECO:0000313" key="8">
    <source>
        <dbReference type="EMBL" id="CAH9081878.1"/>
    </source>
</evidence>
<evidence type="ECO:0000256" key="5">
    <source>
        <dbReference type="ARBA" id="ARBA00023242"/>
    </source>
</evidence>
<comment type="caution">
    <text evidence="8">The sequence shown here is derived from an EMBL/GenBank/DDBJ whole genome shotgun (WGS) entry which is preliminary data.</text>
</comment>
<feature type="compositionally biased region" description="Acidic residues" evidence="7">
    <location>
        <begin position="60"/>
        <end position="70"/>
    </location>
</feature>
<dbReference type="InterPro" id="IPR044670">
    <property type="entry name" value="SOFL"/>
</dbReference>
<protein>
    <submittedName>
        <fullName evidence="8">Uncharacterized protein</fullName>
    </submittedName>
</protein>